<dbReference type="Gene3D" id="1.10.4080.10">
    <property type="entry name" value="ADP-ribosylation/Crystallin J1"/>
    <property type="match status" value="1"/>
</dbReference>
<gene>
    <name evidence="1" type="ORF">GCM10010862_31430</name>
</gene>
<proteinExistence type="predicted"/>
<sequence length="702" mass="76738">MPVPNDYLERVYAGVLGKLVGVYLGRPFEGWTYQRIMAELGPIEYYVHERLNQPLVVTDDDVAGTFTFVRALEDYGISPDLKAEDIGKAWLNYICEERSILWWGGNGNSTEHTAWLNLKKGIPAPASGAIETNGQTVAEQIGAQIFIDGWALVAPGQPKLAARLAEQAGKVSHDGESVHAAMLWAAMEAEAFRTSDIDTLIDTGLSVIPADSLIARLIGDIRRWHKENADWRTCRQLIEDHYGYDKYPGNCHVVPNHALMIMAVLYAPDDFQKAQMIVNTSGWDTDCNAGNVGCLQGIMLGLEGLEAGPDWRGPVADRLLISSADGGNSINDAVRTAYYLTNIGRRLAGEAPLDPPKNGAQFHFSLPGSRQGFRALGVPGTDHTPSVGNVEFEGGRALAITYEALGPTQVAVVTTPTFSPPEMLNMRTYDLMASPLVYPGQTLSARVVAPRDNQGAVTVRLRIRIYDEADEMRDIDGEARTVQPGEDAVLSWRLPDLDGRPIAEIGLAVSPEGRRASGRILLDHMRWDGAPELTLHRPKGDGDFWRMAWVNGVDFFSKRFPPSFRISHSRGEGMVSHGTRQWTDYAVKADVMVHLGDYGGLALRVQGLRRYYGVRVTRGNRLEIVRTRDEEVTVLASSDFDFALETTIPFEAKVEGNTITATVGGRSLSASDDSELALRDGGIGLVIHEGALSTDAVRVSAA</sequence>
<dbReference type="InterPro" id="IPR036705">
    <property type="entry name" value="Ribosyl_crysJ1_sf"/>
</dbReference>
<dbReference type="Gene3D" id="2.60.120.560">
    <property type="entry name" value="Exo-inulinase, domain 1"/>
    <property type="match status" value="1"/>
</dbReference>
<protein>
    <recommendedName>
        <fullName evidence="3">ADP-ribosylglycohydrolase family protein</fullName>
    </recommendedName>
</protein>
<dbReference type="Pfam" id="PF03747">
    <property type="entry name" value="ADP_ribosyl_GH"/>
    <property type="match status" value="1"/>
</dbReference>
<dbReference type="SUPFAM" id="SSF101478">
    <property type="entry name" value="ADP-ribosylglycohydrolase"/>
    <property type="match status" value="1"/>
</dbReference>
<evidence type="ECO:0000313" key="1">
    <source>
        <dbReference type="EMBL" id="GLQ55884.1"/>
    </source>
</evidence>
<keyword evidence="2" id="KW-1185">Reference proteome</keyword>
<dbReference type="InterPro" id="IPR005502">
    <property type="entry name" value="Ribosyl_crysJ1"/>
</dbReference>
<comment type="caution">
    <text evidence="1">The sequence shown here is derived from an EMBL/GenBank/DDBJ whole genome shotgun (WGS) entry which is preliminary data.</text>
</comment>
<dbReference type="EMBL" id="BSNS01000014">
    <property type="protein sequence ID" value="GLQ55884.1"/>
    <property type="molecule type" value="Genomic_DNA"/>
</dbReference>
<dbReference type="Proteomes" id="UP001156691">
    <property type="component" value="Unassembled WGS sequence"/>
</dbReference>
<organism evidence="1 2">
    <name type="scientific">Devosia nitrariae</name>
    <dbReference type="NCBI Taxonomy" id="2071872"/>
    <lineage>
        <taxon>Bacteria</taxon>
        <taxon>Pseudomonadati</taxon>
        <taxon>Pseudomonadota</taxon>
        <taxon>Alphaproteobacteria</taxon>
        <taxon>Hyphomicrobiales</taxon>
        <taxon>Devosiaceae</taxon>
        <taxon>Devosia</taxon>
    </lineage>
</organism>
<name>A0ABQ5W724_9HYPH</name>
<accession>A0ABQ5W724</accession>
<evidence type="ECO:0008006" key="3">
    <source>
        <dbReference type="Google" id="ProtNLM"/>
    </source>
</evidence>
<reference evidence="2" key="1">
    <citation type="journal article" date="2019" name="Int. J. Syst. Evol. Microbiol.">
        <title>The Global Catalogue of Microorganisms (GCM) 10K type strain sequencing project: providing services to taxonomists for standard genome sequencing and annotation.</title>
        <authorList>
            <consortium name="The Broad Institute Genomics Platform"/>
            <consortium name="The Broad Institute Genome Sequencing Center for Infectious Disease"/>
            <person name="Wu L."/>
            <person name="Ma J."/>
        </authorList>
    </citation>
    <scope>NUCLEOTIDE SEQUENCE [LARGE SCALE GENOMIC DNA]</scope>
    <source>
        <strain evidence="2">NBRC 112416</strain>
    </source>
</reference>
<evidence type="ECO:0000313" key="2">
    <source>
        <dbReference type="Proteomes" id="UP001156691"/>
    </source>
</evidence>
<dbReference type="RefSeq" id="WP_284341301.1">
    <property type="nucleotide sequence ID" value="NZ_BSNS01000014.1"/>
</dbReference>